<sequence length="76" mass="8835">MQKVYIAQWSLLLVHLCSLRAFSSSHSMCGRKRSTTLLLSSHTIFLLSRMLRFLSAKCQLEVRCVCVLFKVWCLVR</sequence>
<proteinExistence type="evidence at transcript level"/>
<feature type="chain" id="PRO_5001514782" evidence="1">
    <location>
        <begin position="22"/>
        <end position="76"/>
    </location>
</feature>
<protein>
    <submittedName>
        <fullName evidence="2">Putative secreted protein</fullName>
    </submittedName>
</protein>
<evidence type="ECO:0000313" key="2">
    <source>
        <dbReference type="EMBL" id="JAC18765.1"/>
    </source>
</evidence>
<evidence type="ECO:0000256" key="1">
    <source>
        <dbReference type="SAM" id="SignalP"/>
    </source>
</evidence>
<name>A0A023FBM2_AMBCJ</name>
<keyword evidence="1" id="KW-0732">Signal</keyword>
<reference evidence="2" key="1">
    <citation type="submission" date="2014-03" db="EMBL/GenBank/DDBJ databases">
        <title>The sialotranscriptome of Amblyomma triste, Amblyomma parvum and Amblyomma cajennense ticks, uncovered by 454-based RNA-seq.</title>
        <authorList>
            <person name="Garcia G.R."/>
            <person name="Gardinassi L.G."/>
            <person name="Ribeiro J.M."/>
            <person name="Anatriello E."/>
            <person name="Ferreira B.R."/>
            <person name="Moreira H.N."/>
            <person name="Mafra C."/>
            <person name="Olegario M.M."/>
            <person name="Szabo P.J."/>
            <person name="Miranda-Santos I.K."/>
            <person name="Maruyama S.R."/>
        </authorList>
    </citation>
    <scope>NUCLEOTIDE SEQUENCE</scope>
    <source>
        <strain evidence="2">Uberlandia</strain>
        <tissue evidence="2">Salivary glands</tissue>
    </source>
</reference>
<feature type="signal peptide" evidence="1">
    <location>
        <begin position="1"/>
        <end position="21"/>
    </location>
</feature>
<organism evidence="2">
    <name type="scientific">Amblyomma cajennense</name>
    <name type="common">Cayenne tick</name>
    <name type="synonym">Acarus cajennensis</name>
    <dbReference type="NCBI Taxonomy" id="34607"/>
    <lineage>
        <taxon>Eukaryota</taxon>
        <taxon>Metazoa</taxon>
        <taxon>Ecdysozoa</taxon>
        <taxon>Arthropoda</taxon>
        <taxon>Chelicerata</taxon>
        <taxon>Arachnida</taxon>
        <taxon>Acari</taxon>
        <taxon>Parasitiformes</taxon>
        <taxon>Ixodida</taxon>
        <taxon>Ixodoidea</taxon>
        <taxon>Ixodidae</taxon>
        <taxon>Amblyomminae</taxon>
        <taxon>Amblyomma</taxon>
    </lineage>
</organism>
<dbReference type="EMBL" id="GBBK01005717">
    <property type="protein sequence ID" value="JAC18765.1"/>
    <property type="molecule type" value="mRNA"/>
</dbReference>
<accession>A0A023FBM2</accession>
<dbReference type="AlphaFoldDB" id="A0A023FBM2"/>